<dbReference type="EMBL" id="RKQL01000006">
    <property type="protein sequence ID" value="RPE64565.1"/>
    <property type="molecule type" value="Genomic_DNA"/>
</dbReference>
<dbReference type="AlphaFoldDB" id="A0A3N4U894"/>
<comment type="caution">
    <text evidence="2">The sequence shown here is derived from an EMBL/GenBank/DDBJ whole genome shotgun (WGS) entry which is preliminary data.</text>
</comment>
<keyword evidence="2" id="KW-0808">Transferase</keyword>
<name>A0A3N4U894_9BURK</name>
<dbReference type="Gene3D" id="3.40.50.150">
    <property type="entry name" value="Vaccinia Virus protein VP39"/>
    <property type="match status" value="1"/>
</dbReference>
<dbReference type="CDD" id="cd02440">
    <property type="entry name" value="AdoMet_MTases"/>
    <property type="match status" value="1"/>
</dbReference>
<dbReference type="SUPFAM" id="SSF53335">
    <property type="entry name" value="S-adenosyl-L-methionine-dependent methyltransferases"/>
    <property type="match status" value="1"/>
</dbReference>
<keyword evidence="2" id="KW-0489">Methyltransferase</keyword>
<feature type="domain" description="Methyltransferase" evidence="1">
    <location>
        <begin position="43"/>
        <end position="145"/>
    </location>
</feature>
<evidence type="ECO:0000313" key="2">
    <source>
        <dbReference type="EMBL" id="RPE64565.1"/>
    </source>
</evidence>
<dbReference type="RefSeq" id="WP_124224027.1">
    <property type="nucleotide sequence ID" value="NZ_RKQL01000006.1"/>
</dbReference>
<dbReference type="GO" id="GO:0008168">
    <property type="term" value="F:methyltransferase activity"/>
    <property type="evidence" value="ECO:0007669"/>
    <property type="project" value="UniProtKB-KW"/>
</dbReference>
<dbReference type="GO" id="GO:0032259">
    <property type="term" value="P:methylation"/>
    <property type="evidence" value="ECO:0007669"/>
    <property type="project" value="UniProtKB-KW"/>
</dbReference>
<dbReference type="InterPro" id="IPR029063">
    <property type="entry name" value="SAM-dependent_MTases_sf"/>
</dbReference>
<dbReference type="Proteomes" id="UP000272193">
    <property type="component" value="Unassembled WGS sequence"/>
</dbReference>
<dbReference type="Pfam" id="PF13649">
    <property type="entry name" value="Methyltransf_25"/>
    <property type="match status" value="1"/>
</dbReference>
<accession>A0A3N4U894</accession>
<dbReference type="OrthoDB" id="9804312at2"/>
<organism evidence="2 3">
    <name type="scientific">Tibeticola sediminis</name>
    <dbReference type="NCBI Taxonomy" id="1917811"/>
    <lineage>
        <taxon>Bacteria</taxon>
        <taxon>Pseudomonadati</taxon>
        <taxon>Pseudomonadota</taxon>
        <taxon>Betaproteobacteria</taxon>
        <taxon>Burkholderiales</taxon>
        <taxon>Comamonadaceae</taxon>
        <taxon>Tibeticola</taxon>
    </lineage>
</organism>
<gene>
    <name evidence="2" type="ORF">EDC62_2386</name>
</gene>
<dbReference type="PANTHER" id="PTHR42912:SF80">
    <property type="entry name" value="METHYLTRANSFERASE DOMAIN-CONTAINING PROTEIN"/>
    <property type="match status" value="1"/>
</dbReference>
<evidence type="ECO:0000259" key="1">
    <source>
        <dbReference type="Pfam" id="PF13649"/>
    </source>
</evidence>
<dbReference type="PANTHER" id="PTHR42912">
    <property type="entry name" value="METHYLTRANSFERASE"/>
    <property type="match status" value="1"/>
</dbReference>
<sequence>MARDPLWEDMFTQHAWGRYPAEDLVRFAAQRLGARQPRSDTRVLEVGFGTGANLWFLAREGYAVSGLEGSEAGLRRAQTRLDEEVPEWRTAAGEGSLRAGDMCEPLPWADARFDAVLDCDAVTCVDHASACRVYADMHRVCKPGGWLYVRTPAAGCWGEGTGEPAGHHAWRCAEGPFAGTGAVRFATEADLDELFAPWERVSVEQVSRTLQNRQKLHVEWVVIARKAAA</sequence>
<dbReference type="InterPro" id="IPR050508">
    <property type="entry name" value="Methyltransf_Superfamily"/>
</dbReference>
<reference evidence="2 3" key="1">
    <citation type="submission" date="2018-11" db="EMBL/GenBank/DDBJ databases">
        <title>Genomic Encyclopedia of Type Strains, Phase IV (KMG-IV): sequencing the most valuable type-strain genomes for metagenomic binning, comparative biology and taxonomic classification.</title>
        <authorList>
            <person name="Goeker M."/>
        </authorList>
    </citation>
    <scope>NUCLEOTIDE SEQUENCE [LARGE SCALE GENOMIC DNA]</scope>
    <source>
        <strain evidence="2 3">DSM 101684</strain>
    </source>
</reference>
<evidence type="ECO:0000313" key="3">
    <source>
        <dbReference type="Proteomes" id="UP000272193"/>
    </source>
</evidence>
<proteinExistence type="predicted"/>
<protein>
    <submittedName>
        <fullName evidence="2">Methyltransferase family protein</fullName>
    </submittedName>
</protein>
<keyword evidence="3" id="KW-1185">Reference proteome</keyword>
<dbReference type="InterPro" id="IPR041698">
    <property type="entry name" value="Methyltransf_25"/>
</dbReference>